<evidence type="ECO:0008006" key="4">
    <source>
        <dbReference type="Google" id="ProtNLM"/>
    </source>
</evidence>
<reference evidence="2 3" key="1">
    <citation type="submission" date="2021-06" db="EMBL/GenBank/DDBJ databases">
        <authorList>
            <person name="Palmer J.M."/>
        </authorList>
    </citation>
    <scope>NUCLEOTIDE SEQUENCE [LARGE SCALE GENOMIC DNA]</scope>
    <source>
        <strain evidence="2 3">CL_MEX2019</strain>
        <tissue evidence="2">Muscle</tissue>
    </source>
</reference>
<keyword evidence="1" id="KW-0812">Transmembrane</keyword>
<feature type="transmembrane region" description="Helical" evidence="1">
    <location>
        <begin position="98"/>
        <end position="116"/>
    </location>
</feature>
<keyword evidence="1" id="KW-1133">Transmembrane helix</keyword>
<accession>A0ABU7DB91</accession>
<evidence type="ECO:0000313" key="2">
    <source>
        <dbReference type="EMBL" id="MED6272427.1"/>
    </source>
</evidence>
<comment type="caution">
    <text evidence="2">The sequence shown here is derived from an EMBL/GenBank/DDBJ whole genome shotgun (WGS) entry which is preliminary data.</text>
</comment>
<organism evidence="2 3">
    <name type="scientific">Characodon lateralis</name>
    <dbReference type="NCBI Taxonomy" id="208331"/>
    <lineage>
        <taxon>Eukaryota</taxon>
        <taxon>Metazoa</taxon>
        <taxon>Chordata</taxon>
        <taxon>Craniata</taxon>
        <taxon>Vertebrata</taxon>
        <taxon>Euteleostomi</taxon>
        <taxon>Actinopterygii</taxon>
        <taxon>Neopterygii</taxon>
        <taxon>Teleostei</taxon>
        <taxon>Neoteleostei</taxon>
        <taxon>Acanthomorphata</taxon>
        <taxon>Ovalentaria</taxon>
        <taxon>Atherinomorphae</taxon>
        <taxon>Cyprinodontiformes</taxon>
        <taxon>Goodeidae</taxon>
        <taxon>Characodon</taxon>
    </lineage>
</organism>
<proteinExistence type="predicted"/>
<keyword evidence="1" id="KW-0472">Membrane</keyword>
<keyword evidence="3" id="KW-1185">Reference proteome</keyword>
<protein>
    <recommendedName>
        <fullName evidence="4">Secreted protein</fullName>
    </recommendedName>
</protein>
<gene>
    <name evidence="2" type="ORF">CHARACLAT_030294</name>
</gene>
<evidence type="ECO:0000313" key="3">
    <source>
        <dbReference type="Proteomes" id="UP001352852"/>
    </source>
</evidence>
<dbReference type="EMBL" id="JAHUTJ010020903">
    <property type="protein sequence ID" value="MED6272427.1"/>
    <property type="molecule type" value="Genomic_DNA"/>
</dbReference>
<sequence>MVDNVRAEMAVCIVFAASTLCFTFFRMSCILDSAQMSQFVEPAFQLLWCVQNDRDFSQFFASFVCCRSPDILAAICVANGRQCSAHSTPFTTSKRRSFYLLLAGFNLTWRTWILRIESRRFIYRKPNNAAVVAVSEESGEPRD</sequence>
<name>A0ABU7DB91_9TELE</name>
<evidence type="ECO:0000256" key="1">
    <source>
        <dbReference type="SAM" id="Phobius"/>
    </source>
</evidence>
<dbReference type="Proteomes" id="UP001352852">
    <property type="component" value="Unassembled WGS sequence"/>
</dbReference>